<dbReference type="PANTHER" id="PTHR12604">
    <property type="entry name" value="KU AUTOANTIGEN DNA HELICASE"/>
    <property type="match status" value="1"/>
</dbReference>
<dbReference type="FunFam" id="1.10.1600.10:FF:000002">
    <property type="entry name" value="X-ray repair cross-complementing protein 5"/>
    <property type="match status" value="1"/>
</dbReference>
<keyword evidence="6 14" id="KW-0347">Helicase</keyword>
<dbReference type="Gene3D" id="1.10.1600.10">
    <property type="match status" value="1"/>
</dbReference>
<protein>
    <submittedName>
        <fullName evidence="14">ATP-dependent DNA helicase 2 subunit 2</fullName>
    </submittedName>
</protein>
<keyword evidence="10" id="KW-0234">DNA repair</keyword>
<comment type="subcellular location">
    <subcellularLocation>
        <location evidence="1">Nucleus</location>
    </subcellularLocation>
</comment>
<dbReference type="SMART" id="SM00559">
    <property type="entry name" value="Ku78"/>
    <property type="match status" value="1"/>
</dbReference>
<keyword evidence="8" id="KW-0238">DNA-binding</keyword>
<evidence type="ECO:0000256" key="4">
    <source>
        <dbReference type="ARBA" id="ARBA00022763"/>
    </source>
</evidence>
<dbReference type="AlphaFoldDB" id="E2BNL0"/>
<dbReference type="OrthoDB" id="10046704at2759"/>
<dbReference type="InterPro" id="IPR005161">
    <property type="entry name" value="Ku_N"/>
</dbReference>
<dbReference type="GO" id="GO:0016787">
    <property type="term" value="F:hydrolase activity"/>
    <property type="evidence" value="ECO:0007669"/>
    <property type="project" value="UniProtKB-KW"/>
</dbReference>
<keyword evidence="4" id="KW-0227">DNA damage</keyword>
<gene>
    <name evidence="14" type="ORF">EAI_01948</name>
</gene>
<proteinExistence type="inferred from homology"/>
<dbReference type="GO" id="GO:0000723">
    <property type="term" value="P:telomere maintenance"/>
    <property type="evidence" value="ECO:0007669"/>
    <property type="project" value="TreeGrafter"/>
</dbReference>
<dbReference type="InParanoid" id="E2BNL0"/>
<keyword evidence="11" id="KW-0539">Nucleus</keyword>
<evidence type="ECO:0000256" key="10">
    <source>
        <dbReference type="ARBA" id="ARBA00023204"/>
    </source>
</evidence>
<keyword evidence="15" id="KW-1185">Reference proteome</keyword>
<dbReference type="PANTHER" id="PTHR12604:SF4">
    <property type="entry name" value="X-RAY REPAIR CROSS-COMPLEMENTING PROTEIN 5"/>
    <property type="match status" value="1"/>
</dbReference>
<evidence type="ECO:0000256" key="3">
    <source>
        <dbReference type="ARBA" id="ARBA00022741"/>
    </source>
</evidence>
<feature type="compositionally biased region" description="Basic and acidic residues" evidence="12">
    <location>
        <begin position="535"/>
        <end position="562"/>
    </location>
</feature>
<dbReference type="Pfam" id="PF03731">
    <property type="entry name" value="Ku_N"/>
    <property type="match status" value="1"/>
</dbReference>
<accession>E2BNL0</accession>
<dbReference type="OMA" id="STFEHAM"/>
<dbReference type="InterPro" id="IPR016194">
    <property type="entry name" value="SPOC-like_C_dom_sf"/>
</dbReference>
<dbReference type="Gene3D" id="3.40.50.410">
    <property type="entry name" value="von Willebrand factor, type A domain"/>
    <property type="match status" value="1"/>
</dbReference>
<dbReference type="GO" id="GO:0005524">
    <property type="term" value="F:ATP binding"/>
    <property type="evidence" value="ECO:0007669"/>
    <property type="project" value="UniProtKB-KW"/>
</dbReference>
<dbReference type="GO" id="GO:0006310">
    <property type="term" value="P:DNA recombination"/>
    <property type="evidence" value="ECO:0007669"/>
    <property type="project" value="UniProtKB-KW"/>
</dbReference>
<dbReference type="SUPFAM" id="SSF53300">
    <property type="entry name" value="vWA-like"/>
    <property type="match status" value="1"/>
</dbReference>
<dbReference type="GO" id="GO:0043564">
    <property type="term" value="C:Ku70:Ku80 complex"/>
    <property type="evidence" value="ECO:0007669"/>
    <property type="project" value="TreeGrafter"/>
</dbReference>
<dbReference type="FunCoup" id="E2BNL0">
    <property type="interactions" value="1387"/>
</dbReference>
<evidence type="ECO:0000256" key="11">
    <source>
        <dbReference type="ARBA" id="ARBA00023242"/>
    </source>
</evidence>
<feature type="region of interest" description="Disordered" evidence="12">
    <location>
        <begin position="523"/>
        <end position="575"/>
    </location>
</feature>
<dbReference type="InterPro" id="IPR005160">
    <property type="entry name" value="Ku_C"/>
</dbReference>
<dbReference type="EMBL" id="GL449414">
    <property type="protein sequence ID" value="EFN82789.1"/>
    <property type="molecule type" value="Genomic_DNA"/>
</dbReference>
<dbReference type="Proteomes" id="UP000008237">
    <property type="component" value="Unassembled WGS sequence"/>
</dbReference>
<evidence type="ECO:0000256" key="2">
    <source>
        <dbReference type="ARBA" id="ARBA00007726"/>
    </source>
</evidence>
<evidence type="ECO:0000259" key="13">
    <source>
        <dbReference type="SMART" id="SM00559"/>
    </source>
</evidence>
<comment type="similarity">
    <text evidence="2">Belongs to the ku80 family.</text>
</comment>
<dbReference type="CDD" id="cd00198">
    <property type="entry name" value="vWFA"/>
    <property type="match status" value="1"/>
</dbReference>
<dbReference type="SUPFAM" id="SSF100939">
    <property type="entry name" value="SPOC domain-like"/>
    <property type="match status" value="1"/>
</dbReference>
<keyword evidence="9" id="KW-0233">DNA recombination</keyword>
<dbReference type="Gene3D" id="2.40.290.10">
    <property type="match status" value="1"/>
</dbReference>
<evidence type="ECO:0000313" key="14">
    <source>
        <dbReference type="EMBL" id="EFN82789.1"/>
    </source>
</evidence>
<evidence type="ECO:0000313" key="15">
    <source>
        <dbReference type="Proteomes" id="UP000008237"/>
    </source>
</evidence>
<dbReference type="GO" id="GO:0042162">
    <property type="term" value="F:telomeric DNA binding"/>
    <property type="evidence" value="ECO:0007669"/>
    <property type="project" value="TreeGrafter"/>
</dbReference>
<keyword evidence="7" id="KW-0067">ATP-binding</keyword>
<evidence type="ECO:0000256" key="5">
    <source>
        <dbReference type="ARBA" id="ARBA00022801"/>
    </source>
</evidence>
<dbReference type="Pfam" id="PF02735">
    <property type="entry name" value="Ku"/>
    <property type="match status" value="1"/>
</dbReference>
<reference evidence="14 15" key="1">
    <citation type="journal article" date="2010" name="Science">
        <title>Genomic comparison of the ants Camponotus floridanus and Harpegnathos saltator.</title>
        <authorList>
            <person name="Bonasio R."/>
            <person name="Zhang G."/>
            <person name="Ye C."/>
            <person name="Mutti N.S."/>
            <person name="Fang X."/>
            <person name="Qin N."/>
            <person name="Donahue G."/>
            <person name="Yang P."/>
            <person name="Li Q."/>
            <person name="Li C."/>
            <person name="Zhang P."/>
            <person name="Huang Z."/>
            <person name="Berger S.L."/>
            <person name="Reinberg D."/>
            <person name="Wang J."/>
            <person name="Liebig J."/>
        </authorList>
    </citation>
    <scope>NUCLEOTIDE SEQUENCE [LARGE SCALE GENOMIC DNA]</scope>
    <source>
        <strain evidence="14 15">R22 G/1</strain>
    </source>
</reference>
<evidence type="ECO:0000256" key="1">
    <source>
        <dbReference type="ARBA" id="ARBA00004123"/>
    </source>
</evidence>
<feature type="domain" description="Ku" evidence="13">
    <location>
        <begin position="278"/>
        <end position="414"/>
    </location>
</feature>
<dbReference type="Pfam" id="PF03730">
    <property type="entry name" value="Ku_C"/>
    <property type="match status" value="1"/>
</dbReference>
<dbReference type="GO" id="GO:0003690">
    <property type="term" value="F:double-stranded DNA binding"/>
    <property type="evidence" value="ECO:0007669"/>
    <property type="project" value="TreeGrafter"/>
</dbReference>
<dbReference type="GO" id="GO:0006303">
    <property type="term" value="P:double-strand break repair via nonhomologous end joining"/>
    <property type="evidence" value="ECO:0007669"/>
    <property type="project" value="InterPro"/>
</dbReference>
<organism evidence="15">
    <name type="scientific">Harpegnathos saltator</name>
    <name type="common">Jerdon's jumping ant</name>
    <dbReference type="NCBI Taxonomy" id="610380"/>
    <lineage>
        <taxon>Eukaryota</taxon>
        <taxon>Metazoa</taxon>
        <taxon>Ecdysozoa</taxon>
        <taxon>Arthropoda</taxon>
        <taxon>Hexapoda</taxon>
        <taxon>Insecta</taxon>
        <taxon>Pterygota</taxon>
        <taxon>Neoptera</taxon>
        <taxon>Endopterygota</taxon>
        <taxon>Hymenoptera</taxon>
        <taxon>Apocrita</taxon>
        <taxon>Aculeata</taxon>
        <taxon>Formicoidea</taxon>
        <taxon>Formicidae</taxon>
        <taxon>Ponerinae</taxon>
        <taxon>Ponerini</taxon>
        <taxon>Harpegnathos</taxon>
    </lineage>
</organism>
<dbReference type="InterPro" id="IPR006164">
    <property type="entry name" value="DNA_bd_Ku70/Ku80"/>
</dbReference>
<evidence type="ECO:0000256" key="6">
    <source>
        <dbReference type="ARBA" id="ARBA00022806"/>
    </source>
</evidence>
<keyword evidence="3" id="KW-0547">Nucleotide-binding</keyword>
<keyword evidence="5" id="KW-0378">Hydrolase</keyword>
<sequence length="832" mass="94907">MSFIVKLYFICFQESLIFLINIGVTRHGTQSNSSLLDKEKFILKHIIQKKIFLHPKDEVGIVLMGSDSSENDSVTGMDNIRELSNMQFGNWNLIESIDKLQNTKQSSSWMEGIYAAVEYIKHECLDNSERKIMLLSDFNEEEDIVSQFEVDDIIKTLNSENIFLIAIGKRQLNNIDEDSYTSSEALLKKVLEKGNGQYSTFEHAMSEVRFYKQSSTKPKPWRCDMELGDFCIPIAGISKVMNEPMLPKMKKIAKTTAADLTEKETLIKNIPQWTDKDRIIHTKEDMSYGYMYGSKPIFVSDDCEQSMIPKTSEKCYKIHGFTARENVPMEYWLSDGTYVIIPADESVSAPFYSLVKAMVEKNVVAIIEKVYRKNTEANMAALFPSVDDPNEPWCLIEIGLPFERDYGAIAQHPLKFMMKQLSQEQSNAVDDLLTSLELPEDADEDSTVDGDKYLPGCMPNPGAQRMWDVLAARALHPDQPLPPITEDVKNLLEQPESVRENGKLACEKIKNLFSLEKKISSRTKRHKKLEEENDDKAPLNEDHDMHGNNKAQSSKEQEKDTGEDNNEVSKNTTFLPADDDFDFDKIVICLVLEASMENGCFRHWLSHVTGGPRGEDAAPRFQSTRRRRVAKINRCERPPSEQHGYVIPIAQRGGQYRITGSRSVRDRDLDTPECPTSPPAAVADNDPEFSVADAKTRALRSWNIYVCNLLVVLATLLVVAQCGDIMRKSIVFDKNTPDVFYCPQHKPIGFEKMLVKARPLSRLCQFEGRPIPEDYKSDCYNDVDETEYACKEKYRIMMRLHPPGSDTPYNGTRLYKFLAFDKDLPYARKNQV</sequence>
<evidence type="ECO:0000256" key="7">
    <source>
        <dbReference type="ARBA" id="ARBA00022840"/>
    </source>
</evidence>
<dbReference type="GO" id="GO:0003678">
    <property type="term" value="F:DNA helicase activity"/>
    <property type="evidence" value="ECO:0007669"/>
    <property type="project" value="InterPro"/>
</dbReference>
<evidence type="ECO:0000256" key="8">
    <source>
        <dbReference type="ARBA" id="ARBA00023125"/>
    </source>
</evidence>
<name>E2BNL0_HARSA</name>
<evidence type="ECO:0000256" key="12">
    <source>
        <dbReference type="SAM" id="MobiDB-lite"/>
    </source>
</evidence>
<evidence type="ECO:0000256" key="9">
    <source>
        <dbReference type="ARBA" id="ARBA00023172"/>
    </source>
</evidence>
<dbReference type="STRING" id="610380.E2BNL0"/>
<dbReference type="InterPro" id="IPR036465">
    <property type="entry name" value="vWFA_dom_sf"/>
</dbReference>